<evidence type="ECO:0000313" key="1">
    <source>
        <dbReference type="EMBL" id="GAA5030593.1"/>
    </source>
</evidence>
<protein>
    <submittedName>
        <fullName evidence="1">Histidine phosphatase family protein</fullName>
    </submittedName>
</protein>
<dbReference type="Gene3D" id="3.40.50.1240">
    <property type="entry name" value="Phosphoglycerate mutase-like"/>
    <property type="match status" value="1"/>
</dbReference>
<dbReference type="EMBL" id="BAABKB010000033">
    <property type="protein sequence ID" value="GAA5030593.1"/>
    <property type="molecule type" value="Genomic_DNA"/>
</dbReference>
<dbReference type="SMART" id="SM00855">
    <property type="entry name" value="PGAM"/>
    <property type="match status" value="1"/>
</dbReference>
<dbReference type="InterPro" id="IPR050275">
    <property type="entry name" value="PGM_Phosphatase"/>
</dbReference>
<dbReference type="PANTHER" id="PTHR48100">
    <property type="entry name" value="BROAD-SPECIFICITY PHOSPHATASE YOR283W-RELATED"/>
    <property type="match status" value="1"/>
</dbReference>
<gene>
    <name evidence="1" type="ORF">GCM10023335_71150</name>
</gene>
<sequence>MAVPQQQIILVRHAETAWNRSRRYYTGRDDPDLTAAGRREAGMLLPHLEAYEDAHVLCSPALRARRTARLAGLSADIDPGLREWSYQLPDGHTVDERCRSEPCHHDIWDDALHTEACKGECLPEVTARADHVLDCARRLTATGRPVVLVSHGNLIRLMTARWLGLSAAAGAHLALRTASIGRLAHYDGRPSLLGWNFSPSFDDRLLARPPAAADAPPHRP</sequence>
<dbReference type="PANTHER" id="PTHR48100:SF15">
    <property type="entry name" value="SEDOHEPTULOSE 1,7-BISPHOSPHATASE"/>
    <property type="match status" value="1"/>
</dbReference>
<name>A0ABP9JI24_9ACTN</name>
<comment type="caution">
    <text evidence="1">The sequence shown here is derived from an EMBL/GenBank/DDBJ whole genome shotgun (WGS) entry which is preliminary data.</text>
</comment>
<reference evidence="2" key="1">
    <citation type="journal article" date="2019" name="Int. J. Syst. Evol. Microbiol.">
        <title>The Global Catalogue of Microorganisms (GCM) 10K type strain sequencing project: providing services to taxonomists for standard genome sequencing and annotation.</title>
        <authorList>
            <consortium name="The Broad Institute Genomics Platform"/>
            <consortium name="The Broad Institute Genome Sequencing Center for Infectious Disease"/>
            <person name="Wu L."/>
            <person name="Ma J."/>
        </authorList>
    </citation>
    <scope>NUCLEOTIDE SEQUENCE [LARGE SCALE GENOMIC DNA]</scope>
    <source>
        <strain evidence="2">JCM 18409</strain>
    </source>
</reference>
<dbReference type="RefSeq" id="WP_345656917.1">
    <property type="nucleotide sequence ID" value="NZ_BAABKB010000033.1"/>
</dbReference>
<organism evidence="1 2">
    <name type="scientific">Streptomyces siamensis</name>
    <dbReference type="NCBI Taxonomy" id="1274986"/>
    <lineage>
        <taxon>Bacteria</taxon>
        <taxon>Bacillati</taxon>
        <taxon>Actinomycetota</taxon>
        <taxon>Actinomycetes</taxon>
        <taxon>Kitasatosporales</taxon>
        <taxon>Streptomycetaceae</taxon>
        <taxon>Streptomyces</taxon>
    </lineage>
</organism>
<evidence type="ECO:0000313" key="2">
    <source>
        <dbReference type="Proteomes" id="UP001501759"/>
    </source>
</evidence>
<dbReference type="InterPro" id="IPR013078">
    <property type="entry name" value="His_Pase_superF_clade-1"/>
</dbReference>
<dbReference type="SUPFAM" id="SSF53254">
    <property type="entry name" value="Phosphoglycerate mutase-like"/>
    <property type="match status" value="1"/>
</dbReference>
<proteinExistence type="predicted"/>
<dbReference type="InterPro" id="IPR029033">
    <property type="entry name" value="His_PPase_superfam"/>
</dbReference>
<dbReference type="Pfam" id="PF00300">
    <property type="entry name" value="His_Phos_1"/>
    <property type="match status" value="1"/>
</dbReference>
<keyword evidence="2" id="KW-1185">Reference proteome</keyword>
<dbReference type="CDD" id="cd07067">
    <property type="entry name" value="HP_PGM_like"/>
    <property type="match status" value="1"/>
</dbReference>
<dbReference type="Proteomes" id="UP001501759">
    <property type="component" value="Unassembled WGS sequence"/>
</dbReference>
<accession>A0ABP9JI24</accession>